<dbReference type="AlphaFoldDB" id="A0A0K1P700"/>
<dbReference type="KEGG" id="stur:STURON_00832"/>
<dbReference type="STRING" id="216946.STURO_v1c08280"/>
<proteinExistence type="predicted"/>
<sequence length="278" mass="33795">MKVLSELLGINIQVIKKDKIYQKRNANWYNIKVSCCRGFYNEFKVDWNNVYYIIHIIHSLKFYKIKYKINLWEKAFKLVKNSYEKRLLNLNAFSYFVRNDHSIALKYLKKIIIDSKSKFEKVNLIAFYKLKKHNKKEALKYIESKYTKKEILKLNYNNVYCNLLAKNYSSISQDYFFIKKVLLKCYKYSKNNVDLIFELLKYINFNKKWKKLLVKMNDYGYYDNRVLEWMGIDTFSDYTKLSYVIFNYLTNSDLNLNCKFSNNNILMLSQKFLKKEVK</sequence>
<name>A0A0K1P700_9MOLU</name>
<evidence type="ECO:0000313" key="1">
    <source>
        <dbReference type="EMBL" id="AKU80078.1"/>
    </source>
</evidence>
<dbReference type="PATRIC" id="fig|216946.3.peg.861"/>
<protein>
    <submittedName>
        <fullName evidence="1">Uncharacterized protein</fullName>
    </submittedName>
</protein>
<dbReference type="OrthoDB" id="9956403at2"/>
<accession>A0A0K1P700</accession>
<dbReference type="RefSeq" id="WP_075048651.1">
    <property type="nucleotide sequence ID" value="NZ_CP012328.1"/>
</dbReference>
<keyword evidence="2" id="KW-1185">Reference proteome</keyword>
<evidence type="ECO:0000313" key="2">
    <source>
        <dbReference type="Proteomes" id="UP000067243"/>
    </source>
</evidence>
<reference evidence="1 2" key="1">
    <citation type="journal article" date="2015" name="Genome Announc.">
        <title>Complete Genome Sequence of Spiroplasma turonicum Strain Tab4cT, a Parasite of a Horse Fly, Haematopota sp. (Diptera: Tabanidae).</title>
        <authorList>
            <person name="Davis R.E."/>
            <person name="Shao J."/>
            <person name="Zhao Y."/>
            <person name="Gasparich G.E."/>
            <person name="Gaynor B.J."/>
            <person name="Donofrio N."/>
        </authorList>
    </citation>
    <scope>NUCLEOTIDE SEQUENCE [LARGE SCALE GENOMIC DNA]</scope>
    <source>
        <strain evidence="1 2">Tab4c</strain>
    </source>
</reference>
<dbReference type="Proteomes" id="UP000067243">
    <property type="component" value="Chromosome"/>
</dbReference>
<dbReference type="EMBL" id="CP012328">
    <property type="protein sequence ID" value="AKU80078.1"/>
    <property type="molecule type" value="Genomic_DNA"/>
</dbReference>
<organism evidence="1 2">
    <name type="scientific">Spiroplasma turonicum</name>
    <dbReference type="NCBI Taxonomy" id="216946"/>
    <lineage>
        <taxon>Bacteria</taxon>
        <taxon>Bacillati</taxon>
        <taxon>Mycoplasmatota</taxon>
        <taxon>Mollicutes</taxon>
        <taxon>Entomoplasmatales</taxon>
        <taxon>Spiroplasmataceae</taxon>
        <taxon>Spiroplasma</taxon>
    </lineage>
</organism>
<gene>
    <name evidence="1" type="ORF">STURON_00832</name>
</gene>